<dbReference type="PROSITE" id="PS50931">
    <property type="entry name" value="HTH_LYSR"/>
    <property type="match status" value="1"/>
</dbReference>
<dbReference type="AlphaFoldDB" id="A0A0R2JMJ4"/>
<name>A0A0R2JMJ4_9LACO</name>
<comment type="caution">
    <text evidence="5">The sequence shown here is derived from an EMBL/GenBank/DDBJ whole genome shotgun (WGS) entry which is preliminary data.</text>
</comment>
<evidence type="ECO:0000256" key="3">
    <source>
        <dbReference type="ARBA" id="ARBA00023163"/>
    </source>
</evidence>
<dbReference type="SUPFAM" id="SSF46785">
    <property type="entry name" value="Winged helix' DNA-binding domain"/>
    <property type="match status" value="1"/>
</dbReference>
<evidence type="ECO:0000313" key="6">
    <source>
        <dbReference type="Proteomes" id="UP000051565"/>
    </source>
</evidence>
<dbReference type="GeneID" id="61249711"/>
<organism evidence="5 6">
    <name type="scientific">Fructilactobacillus lindneri DSM 20690 = JCM 11027</name>
    <dbReference type="NCBI Taxonomy" id="1122148"/>
    <lineage>
        <taxon>Bacteria</taxon>
        <taxon>Bacillati</taxon>
        <taxon>Bacillota</taxon>
        <taxon>Bacilli</taxon>
        <taxon>Lactobacillales</taxon>
        <taxon>Lactobacillaceae</taxon>
        <taxon>Fructilactobacillus</taxon>
    </lineage>
</organism>
<dbReference type="Proteomes" id="UP000051565">
    <property type="component" value="Unassembled WGS sequence"/>
</dbReference>
<dbReference type="GO" id="GO:0003700">
    <property type="term" value="F:DNA-binding transcription factor activity"/>
    <property type="evidence" value="ECO:0007669"/>
    <property type="project" value="InterPro"/>
</dbReference>
<keyword evidence="2" id="KW-0805">Transcription regulation</keyword>
<evidence type="ECO:0000259" key="4">
    <source>
        <dbReference type="PROSITE" id="PS50931"/>
    </source>
</evidence>
<comment type="similarity">
    <text evidence="1">Belongs to the LysR transcriptional regulatory family.</text>
</comment>
<dbReference type="InterPro" id="IPR000847">
    <property type="entry name" value="LysR_HTH_N"/>
</dbReference>
<evidence type="ECO:0000256" key="2">
    <source>
        <dbReference type="ARBA" id="ARBA00023015"/>
    </source>
</evidence>
<accession>A0A0R2JMJ4</accession>
<dbReference type="Pfam" id="PF00126">
    <property type="entry name" value="HTH_1"/>
    <property type="match status" value="1"/>
</dbReference>
<evidence type="ECO:0000313" key="5">
    <source>
        <dbReference type="EMBL" id="KRN78414.1"/>
    </source>
</evidence>
<dbReference type="EMBL" id="JQBT01000034">
    <property type="protein sequence ID" value="KRN78414.1"/>
    <property type="molecule type" value="Genomic_DNA"/>
</dbReference>
<sequence length="127" mass="14701">MKLTSLQYFEKLIELKNYSEVAKYYGITQPSVSMNIKRLQSEFNDQLFIINPTTGNIKLTKAGKDLHKHAKVILQQWEKLETGIENRSLQDLNLGISHLISDGYFPSLLNKLNSEKINLIENDKKNY</sequence>
<reference evidence="5 6" key="1">
    <citation type="journal article" date="2015" name="Genome Announc.">
        <title>Expanding the biotechnology potential of lactobacilli through comparative genomics of 213 strains and associated genera.</title>
        <authorList>
            <person name="Sun Z."/>
            <person name="Harris H.M."/>
            <person name="McCann A."/>
            <person name="Guo C."/>
            <person name="Argimon S."/>
            <person name="Zhang W."/>
            <person name="Yang X."/>
            <person name="Jeffery I.B."/>
            <person name="Cooney J.C."/>
            <person name="Kagawa T.F."/>
            <person name="Liu W."/>
            <person name="Song Y."/>
            <person name="Salvetti E."/>
            <person name="Wrobel A."/>
            <person name="Rasinkangas P."/>
            <person name="Parkhill J."/>
            <person name="Rea M.C."/>
            <person name="O'Sullivan O."/>
            <person name="Ritari J."/>
            <person name="Douillard F.P."/>
            <person name="Paul Ross R."/>
            <person name="Yang R."/>
            <person name="Briner A.E."/>
            <person name="Felis G.E."/>
            <person name="de Vos W.M."/>
            <person name="Barrangou R."/>
            <person name="Klaenhammer T.R."/>
            <person name="Caufield P.W."/>
            <person name="Cui Y."/>
            <person name="Zhang H."/>
            <person name="O'Toole P.W."/>
        </authorList>
    </citation>
    <scope>NUCLEOTIDE SEQUENCE [LARGE SCALE GENOMIC DNA]</scope>
    <source>
        <strain evidence="5 6">DSM 20690</strain>
    </source>
</reference>
<protein>
    <recommendedName>
        <fullName evidence="4">HTH lysR-type domain-containing protein</fullName>
    </recommendedName>
</protein>
<dbReference type="PANTHER" id="PTHR30126">
    <property type="entry name" value="HTH-TYPE TRANSCRIPTIONAL REGULATOR"/>
    <property type="match status" value="1"/>
</dbReference>
<dbReference type="RefSeq" id="WP_054646760.1">
    <property type="nucleotide sequence ID" value="NZ_FUXS01000008.1"/>
</dbReference>
<dbReference type="Gene3D" id="1.10.10.10">
    <property type="entry name" value="Winged helix-like DNA-binding domain superfamily/Winged helix DNA-binding domain"/>
    <property type="match status" value="1"/>
</dbReference>
<dbReference type="InterPro" id="IPR036390">
    <property type="entry name" value="WH_DNA-bd_sf"/>
</dbReference>
<dbReference type="OrthoDB" id="9803735at2"/>
<dbReference type="PATRIC" id="fig|1122148.6.peg.1211"/>
<keyword evidence="6" id="KW-1185">Reference proteome</keyword>
<keyword evidence="3" id="KW-0804">Transcription</keyword>
<feature type="domain" description="HTH lysR-type" evidence="4">
    <location>
        <begin position="1"/>
        <end position="60"/>
    </location>
</feature>
<gene>
    <name evidence="5" type="ORF">IV52_GL001184</name>
</gene>
<evidence type="ECO:0000256" key="1">
    <source>
        <dbReference type="ARBA" id="ARBA00009437"/>
    </source>
</evidence>
<proteinExistence type="inferred from homology"/>
<dbReference type="InterPro" id="IPR036388">
    <property type="entry name" value="WH-like_DNA-bd_sf"/>
</dbReference>